<dbReference type="Proteomes" id="UP001150830">
    <property type="component" value="Unassembled WGS sequence"/>
</dbReference>
<dbReference type="Gene3D" id="3.40.50.1240">
    <property type="entry name" value="Phosphoglycerate mutase-like"/>
    <property type="match status" value="1"/>
</dbReference>
<evidence type="ECO:0000256" key="1">
    <source>
        <dbReference type="ARBA" id="ARBA00022801"/>
    </source>
</evidence>
<dbReference type="GO" id="GO:0005737">
    <property type="term" value="C:cytoplasm"/>
    <property type="evidence" value="ECO:0007669"/>
    <property type="project" value="InterPro"/>
</dbReference>
<protein>
    <submittedName>
        <fullName evidence="2">Phosphohistidine phosphatase SixA</fullName>
    </submittedName>
</protein>
<dbReference type="EMBL" id="JAPNOA010000026">
    <property type="protein sequence ID" value="MCY0965449.1"/>
    <property type="molecule type" value="Genomic_DNA"/>
</dbReference>
<sequence length="154" mass="16541">MKICIVRHGAAVIGSLDDAHRPLTEKGVVQAQAAGRWLATQEWNDPVILVSPYFRAKQTAEAIHHSLPLCLLESAALTPDADVNALVESFGEAERDLIIVSHLPLVGHLAALLVDGQVFDQPWSPAECWVLSGDVAGPACMSVSAVWYPALENI</sequence>
<gene>
    <name evidence="2" type="primary">sixA</name>
    <name evidence="2" type="ORF">OUO13_09640</name>
</gene>
<keyword evidence="3" id="KW-1185">Reference proteome</keyword>
<name>A0A9X3EER8_9GAMM</name>
<evidence type="ECO:0000313" key="2">
    <source>
        <dbReference type="EMBL" id="MCY0965449.1"/>
    </source>
</evidence>
<evidence type="ECO:0000313" key="3">
    <source>
        <dbReference type="Proteomes" id="UP001150830"/>
    </source>
</evidence>
<comment type="caution">
    <text evidence="2">The sequence shown here is derived from an EMBL/GenBank/DDBJ whole genome shotgun (WGS) entry which is preliminary data.</text>
</comment>
<organism evidence="2 3">
    <name type="scientific">Parathalassolituus penaei</name>
    <dbReference type="NCBI Taxonomy" id="2997323"/>
    <lineage>
        <taxon>Bacteria</taxon>
        <taxon>Pseudomonadati</taxon>
        <taxon>Pseudomonadota</taxon>
        <taxon>Gammaproteobacteria</taxon>
        <taxon>Oceanospirillales</taxon>
        <taxon>Oceanospirillaceae</taxon>
        <taxon>Parathalassolituus</taxon>
    </lineage>
</organism>
<reference evidence="2" key="1">
    <citation type="submission" date="2022-11" db="EMBL/GenBank/DDBJ databases">
        <title>Parathalassolutuus dongxingensis gen. nov., sp. nov., a novel member of family Oceanospirillaceae isolated from a coastal shrimp pond in Guangxi, China.</title>
        <authorList>
            <person name="Chen H."/>
        </authorList>
    </citation>
    <scope>NUCLEOTIDE SEQUENCE</scope>
    <source>
        <strain evidence="2">G-43</strain>
    </source>
</reference>
<dbReference type="InterPro" id="IPR004449">
    <property type="entry name" value="SixA"/>
</dbReference>
<keyword evidence="1" id="KW-0378">Hydrolase</keyword>
<dbReference type="PANTHER" id="PTHR20935">
    <property type="entry name" value="PHOSPHOGLYCERATE MUTASE-RELATED"/>
    <property type="match status" value="1"/>
</dbReference>
<dbReference type="Pfam" id="PF00300">
    <property type="entry name" value="His_Phos_1"/>
    <property type="match status" value="1"/>
</dbReference>
<dbReference type="InterPro" id="IPR029033">
    <property type="entry name" value="His_PPase_superfam"/>
</dbReference>
<dbReference type="SUPFAM" id="SSF53254">
    <property type="entry name" value="Phosphoglycerate mutase-like"/>
    <property type="match status" value="1"/>
</dbReference>
<dbReference type="NCBIfam" id="TIGR00249">
    <property type="entry name" value="sixA"/>
    <property type="match status" value="1"/>
</dbReference>
<proteinExistence type="predicted"/>
<dbReference type="AlphaFoldDB" id="A0A9X3EER8"/>
<dbReference type="InterPro" id="IPR013078">
    <property type="entry name" value="His_Pase_superF_clade-1"/>
</dbReference>
<accession>A0A9X3EER8</accession>
<dbReference type="CDD" id="cd07067">
    <property type="entry name" value="HP_PGM_like"/>
    <property type="match status" value="1"/>
</dbReference>
<dbReference type="RefSeq" id="WP_283173660.1">
    <property type="nucleotide sequence ID" value="NZ_JAPNOA010000026.1"/>
</dbReference>
<dbReference type="InterPro" id="IPR051021">
    <property type="entry name" value="Mito_Ser/Thr_phosphatase"/>
</dbReference>
<dbReference type="GO" id="GO:0101006">
    <property type="term" value="F:protein histidine phosphatase activity"/>
    <property type="evidence" value="ECO:0007669"/>
    <property type="project" value="InterPro"/>
</dbReference>
<dbReference type="SMART" id="SM00855">
    <property type="entry name" value="PGAM"/>
    <property type="match status" value="1"/>
</dbReference>